<dbReference type="InterPro" id="IPR036908">
    <property type="entry name" value="RlpA-like_sf"/>
</dbReference>
<accession>A0A1I3B0V4</accession>
<feature type="domain" description="Peptidoglycan hydrolase PcsB coiled-coil" evidence="6">
    <location>
        <begin position="85"/>
        <end position="155"/>
    </location>
</feature>
<name>A0A1I3B0V4_9LACT</name>
<dbReference type="PANTHER" id="PTHR39160">
    <property type="entry name" value="CELL WALL-BINDING PROTEIN YOCH"/>
    <property type="match status" value="1"/>
</dbReference>
<dbReference type="GO" id="GO:0019867">
    <property type="term" value="C:outer membrane"/>
    <property type="evidence" value="ECO:0007669"/>
    <property type="project" value="InterPro"/>
</dbReference>
<dbReference type="RefSeq" id="WP_092091029.1">
    <property type="nucleotide sequence ID" value="NZ_FOQE01000003.1"/>
</dbReference>
<reference evidence="7 8" key="1">
    <citation type="submission" date="2016-10" db="EMBL/GenBank/DDBJ databases">
        <authorList>
            <person name="de Groot N.N."/>
        </authorList>
    </citation>
    <scope>NUCLEOTIDE SEQUENCE [LARGE SCALE GENOMIC DNA]</scope>
    <source>
        <strain evidence="7 8">DSM 27630</strain>
    </source>
</reference>
<keyword evidence="8" id="KW-1185">Reference proteome</keyword>
<evidence type="ECO:0000256" key="3">
    <source>
        <dbReference type="SAM" id="MobiDB-lite"/>
    </source>
</evidence>
<dbReference type="Gene3D" id="6.10.250.3150">
    <property type="match status" value="1"/>
</dbReference>
<dbReference type="InterPro" id="IPR051933">
    <property type="entry name" value="Resuscitation_pf_RpfB"/>
</dbReference>
<dbReference type="GO" id="GO:0004553">
    <property type="term" value="F:hydrolase activity, hydrolyzing O-glycosyl compounds"/>
    <property type="evidence" value="ECO:0007669"/>
    <property type="project" value="InterPro"/>
</dbReference>
<keyword evidence="2" id="KW-0175">Coiled coil</keyword>
<evidence type="ECO:0000256" key="4">
    <source>
        <dbReference type="SAM" id="SignalP"/>
    </source>
</evidence>
<dbReference type="AlphaFoldDB" id="A0A1I3B0V4"/>
<feature type="coiled-coil region" evidence="2">
    <location>
        <begin position="29"/>
        <end position="109"/>
    </location>
</feature>
<dbReference type="GO" id="GO:0009254">
    <property type="term" value="P:peptidoglycan turnover"/>
    <property type="evidence" value="ECO:0007669"/>
    <property type="project" value="InterPro"/>
</dbReference>
<dbReference type="CDD" id="cd22786">
    <property type="entry name" value="DPBB_YuiC-like"/>
    <property type="match status" value="1"/>
</dbReference>
<evidence type="ECO:0000313" key="8">
    <source>
        <dbReference type="Proteomes" id="UP000198668"/>
    </source>
</evidence>
<evidence type="ECO:0000259" key="6">
    <source>
        <dbReference type="Pfam" id="PF24568"/>
    </source>
</evidence>
<dbReference type="OrthoDB" id="9798935at2"/>
<feature type="compositionally biased region" description="Basic and acidic residues" evidence="3">
    <location>
        <begin position="278"/>
        <end position="298"/>
    </location>
</feature>
<dbReference type="InterPro" id="IPR010611">
    <property type="entry name" value="3D_dom"/>
</dbReference>
<evidence type="ECO:0000313" key="7">
    <source>
        <dbReference type="EMBL" id="SFH55947.1"/>
    </source>
</evidence>
<feature type="signal peptide" evidence="4">
    <location>
        <begin position="1"/>
        <end position="24"/>
    </location>
</feature>
<feature type="chain" id="PRO_5039202002" evidence="4">
    <location>
        <begin position="25"/>
        <end position="395"/>
    </location>
</feature>
<dbReference type="PANTHER" id="PTHR39160:SF6">
    <property type="entry name" value="CELL WALL-BINDING PROTEIN YOCH"/>
    <property type="match status" value="1"/>
</dbReference>
<sequence>MKKRKLVASLLTGFLIFTAMPVNGSAATLDEIKSQQQSKEKEMADLDYQINRTLVEVNDKNEELTALQGKITDLESTIKQTGEEITEQKQVVEERVEQAKNRLKSIQTTEVNQNTVLALMESESLTDFFNRAYVLMTLQSAGNEQVDVAKEEADKLLALEEKQKADKTALEKETTAAAQQKEALDKQVAGLQKTMDENQALLNELDKQRATEEKRIADAKAAAEKAAQEKAAAEKAKQEKVVAQQVSKKEKQQAEPAKQETKVAAKEEKETTSSSTPAKKEKPQATEKAKEETDKKESSSSAKTIVVSATGYSTKEAGLSTHTATGIDLTKNPRVIAVDPSVIPLGSKVEIPGYGVAIAGDTGGAIKGNRIDVHFPTVQQAMNWGRKTVTIKILN</sequence>
<dbReference type="SUPFAM" id="SSF50685">
    <property type="entry name" value="Barwin-like endoglucanases"/>
    <property type="match status" value="1"/>
</dbReference>
<feature type="domain" description="3D" evidence="5">
    <location>
        <begin position="334"/>
        <end position="395"/>
    </location>
</feature>
<dbReference type="Pfam" id="PF24568">
    <property type="entry name" value="CC_PcsB"/>
    <property type="match status" value="1"/>
</dbReference>
<evidence type="ECO:0000259" key="5">
    <source>
        <dbReference type="Pfam" id="PF06725"/>
    </source>
</evidence>
<gene>
    <name evidence="7" type="ORF">SAMN04489868_1038</name>
</gene>
<dbReference type="Proteomes" id="UP000198668">
    <property type="component" value="Unassembled WGS sequence"/>
</dbReference>
<dbReference type="InterPro" id="IPR057309">
    <property type="entry name" value="PcsB_CC"/>
</dbReference>
<keyword evidence="1 4" id="KW-0732">Signal</keyword>
<feature type="compositionally biased region" description="Basic and acidic residues" evidence="3">
    <location>
        <begin position="247"/>
        <end position="271"/>
    </location>
</feature>
<dbReference type="Pfam" id="PF06725">
    <property type="entry name" value="3D"/>
    <property type="match status" value="1"/>
</dbReference>
<proteinExistence type="predicted"/>
<feature type="region of interest" description="Disordered" evidence="3">
    <location>
        <begin position="247"/>
        <end position="303"/>
    </location>
</feature>
<evidence type="ECO:0000256" key="2">
    <source>
        <dbReference type="SAM" id="Coils"/>
    </source>
</evidence>
<dbReference type="EMBL" id="FOQE01000003">
    <property type="protein sequence ID" value="SFH55947.1"/>
    <property type="molecule type" value="Genomic_DNA"/>
</dbReference>
<protein>
    <submittedName>
        <fullName evidence="7">Cystine transport system substrate-binding protein</fullName>
    </submittedName>
</protein>
<organism evidence="7 8">
    <name type="scientific">Pisciglobus halotolerans</name>
    <dbReference type="NCBI Taxonomy" id="745365"/>
    <lineage>
        <taxon>Bacteria</taxon>
        <taxon>Bacillati</taxon>
        <taxon>Bacillota</taxon>
        <taxon>Bacilli</taxon>
        <taxon>Lactobacillales</taxon>
        <taxon>Carnobacteriaceae</taxon>
    </lineage>
</organism>
<evidence type="ECO:0000256" key="1">
    <source>
        <dbReference type="ARBA" id="ARBA00022729"/>
    </source>
</evidence>